<dbReference type="SMART" id="SM00248">
    <property type="entry name" value="ANK"/>
    <property type="match status" value="4"/>
</dbReference>
<organism evidence="5 6">
    <name type="scientific">Danaus chrysippus</name>
    <name type="common">African queen</name>
    <dbReference type="NCBI Taxonomy" id="151541"/>
    <lineage>
        <taxon>Eukaryota</taxon>
        <taxon>Metazoa</taxon>
        <taxon>Ecdysozoa</taxon>
        <taxon>Arthropoda</taxon>
        <taxon>Hexapoda</taxon>
        <taxon>Insecta</taxon>
        <taxon>Pterygota</taxon>
        <taxon>Neoptera</taxon>
        <taxon>Endopterygota</taxon>
        <taxon>Lepidoptera</taxon>
        <taxon>Glossata</taxon>
        <taxon>Ditrysia</taxon>
        <taxon>Papilionoidea</taxon>
        <taxon>Nymphalidae</taxon>
        <taxon>Danainae</taxon>
        <taxon>Danaini</taxon>
        <taxon>Danaina</taxon>
        <taxon>Danaus</taxon>
        <taxon>Anosia</taxon>
    </lineage>
</organism>
<evidence type="ECO:0000256" key="2">
    <source>
        <dbReference type="ARBA" id="ARBA00023043"/>
    </source>
</evidence>
<dbReference type="SUPFAM" id="SSF48403">
    <property type="entry name" value="Ankyrin repeat"/>
    <property type="match status" value="1"/>
</dbReference>
<dbReference type="GO" id="GO:0005634">
    <property type="term" value="C:nucleus"/>
    <property type="evidence" value="ECO:0007669"/>
    <property type="project" value="TreeGrafter"/>
</dbReference>
<dbReference type="EMBL" id="CAKASE010000044">
    <property type="protein sequence ID" value="CAG9559473.1"/>
    <property type="molecule type" value="Genomic_DNA"/>
</dbReference>
<dbReference type="Pfam" id="PF12796">
    <property type="entry name" value="Ank_2"/>
    <property type="match status" value="1"/>
</dbReference>
<evidence type="ECO:0000313" key="5">
    <source>
        <dbReference type="EMBL" id="CAG9559473.1"/>
    </source>
</evidence>
<evidence type="ECO:0000313" key="6">
    <source>
        <dbReference type="Proteomes" id="UP000789524"/>
    </source>
</evidence>
<sequence>MTSDLCEEDVVVRLSSPHIISSETIVPAASNVGGGRIQTGGVELGRRLLLAARAGDTATVLDLMAKGAPFTTDWLGTSPLHLAAANNHVETCGVLLRAGVSRDARTKVERTPLHLAAHAGHAAVVALLLDHGAMVDCRDMLHMTPLHWASARGHVSVVRELVCRGADLLARCKFKKTPRCLAVRAGATDVMAVLDQAAKEHGLQEVRQPSKAKPPEKTIVIESKTEPAPGLSGAALLRAHGITLLPRDRGSTVLSALRSGRTVVLSDAGKLMLKESNAPVMVATSGSVDASNNNNTNTANNSQSSLTTNIVTSSNMTETKGVMIKARSLNTIKSVKGLQMLSVNKSDHTVKKVISSHDLQKVKLLGVKENKSPRRPALKILLNKANLTRLLANTSNAATTNNTQISIEPSNELSESSVRSEVRDIVMEDASESSLRVQLQQAHAALASLAAELTHCKAKLAKYEQTH</sequence>
<protein>
    <submittedName>
        <fullName evidence="5">(African queen) hypothetical protein</fullName>
    </submittedName>
</protein>
<accession>A0A8J2QD23</accession>
<dbReference type="PANTHER" id="PTHR24193:SF121">
    <property type="entry name" value="ADA2A-CONTAINING COMPLEX COMPONENT 3, ISOFORM D"/>
    <property type="match status" value="1"/>
</dbReference>
<dbReference type="InterPro" id="IPR050663">
    <property type="entry name" value="Ankyrin-SOCS_Box"/>
</dbReference>
<feature type="repeat" description="ANK" evidence="3">
    <location>
        <begin position="75"/>
        <end position="107"/>
    </location>
</feature>
<dbReference type="GO" id="GO:0045944">
    <property type="term" value="P:positive regulation of transcription by RNA polymerase II"/>
    <property type="evidence" value="ECO:0007669"/>
    <property type="project" value="TreeGrafter"/>
</dbReference>
<dbReference type="InterPro" id="IPR002110">
    <property type="entry name" value="Ankyrin_rpt"/>
</dbReference>
<keyword evidence="6" id="KW-1185">Reference proteome</keyword>
<dbReference type="PROSITE" id="PS50297">
    <property type="entry name" value="ANK_REP_REGION"/>
    <property type="match status" value="3"/>
</dbReference>
<dbReference type="Proteomes" id="UP000789524">
    <property type="component" value="Unassembled WGS sequence"/>
</dbReference>
<keyword evidence="1" id="KW-0677">Repeat</keyword>
<keyword evidence="2 3" id="KW-0040">ANK repeat</keyword>
<feature type="region of interest" description="Disordered" evidence="4">
    <location>
        <begin position="288"/>
        <end position="307"/>
    </location>
</feature>
<proteinExistence type="predicted"/>
<comment type="caution">
    <text evidence="5">The sequence shown here is derived from an EMBL/GenBank/DDBJ whole genome shotgun (WGS) entry which is preliminary data.</text>
</comment>
<gene>
    <name evidence="5" type="ORF">DCHRY22_LOCUS1340</name>
</gene>
<dbReference type="PRINTS" id="PR01415">
    <property type="entry name" value="ANKYRIN"/>
</dbReference>
<dbReference type="PROSITE" id="PS50088">
    <property type="entry name" value="ANK_REPEAT"/>
    <property type="match status" value="3"/>
</dbReference>
<dbReference type="PANTHER" id="PTHR24193">
    <property type="entry name" value="ANKYRIN REPEAT PROTEIN"/>
    <property type="match status" value="1"/>
</dbReference>
<dbReference type="AlphaFoldDB" id="A0A8J2QD23"/>
<feature type="repeat" description="ANK" evidence="3">
    <location>
        <begin position="141"/>
        <end position="173"/>
    </location>
</feature>
<dbReference type="GO" id="GO:0000976">
    <property type="term" value="F:transcription cis-regulatory region binding"/>
    <property type="evidence" value="ECO:0007669"/>
    <property type="project" value="TreeGrafter"/>
</dbReference>
<dbReference type="Gene3D" id="1.25.40.20">
    <property type="entry name" value="Ankyrin repeat-containing domain"/>
    <property type="match status" value="1"/>
</dbReference>
<dbReference type="InterPro" id="IPR036770">
    <property type="entry name" value="Ankyrin_rpt-contain_sf"/>
</dbReference>
<dbReference type="OrthoDB" id="341259at2759"/>
<name>A0A8J2QD23_9NEOP</name>
<evidence type="ECO:0000256" key="3">
    <source>
        <dbReference type="PROSITE-ProRule" id="PRU00023"/>
    </source>
</evidence>
<feature type="compositionally biased region" description="Low complexity" evidence="4">
    <location>
        <begin position="291"/>
        <end position="307"/>
    </location>
</feature>
<feature type="repeat" description="ANK" evidence="3">
    <location>
        <begin position="108"/>
        <end position="140"/>
    </location>
</feature>
<evidence type="ECO:0000256" key="4">
    <source>
        <dbReference type="SAM" id="MobiDB-lite"/>
    </source>
</evidence>
<evidence type="ECO:0000256" key="1">
    <source>
        <dbReference type="ARBA" id="ARBA00022737"/>
    </source>
</evidence>
<reference evidence="5" key="1">
    <citation type="submission" date="2021-09" db="EMBL/GenBank/DDBJ databases">
        <authorList>
            <person name="Martin H S."/>
        </authorList>
    </citation>
    <scope>NUCLEOTIDE SEQUENCE</scope>
</reference>